<dbReference type="InterPro" id="IPR029057">
    <property type="entry name" value="PRTase-like"/>
</dbReference>
<evidence type="ECO:0000313" key="5">
    <source>
        <dbReference type="Proteomes" id="UP000182360"/>
    </source>
</evidence>
<evidence type="ECO:0000256" key="1">
    <source>
        <dbReference type="ARBA" id="ARBA00022676"/>
    </source>
</evidence>
<sequence length="205" mass="24026">MIKEFLPYDVVRNDALKLAHKIYKDGFIPDVIYCSLRGGAYMANVISEYFKIISKREKFHPVLYAGVVARSYSDVAQHTKVFIDGWTYPPENLRPGDKILLVDDIFDSGRTINSLVETLINSRGMPREDIKVVVHDYKYFTYQKEQLPIQPDYFCRKFVINTPDENRWIHYMSHELVGLSKEELEKNYYSQDPELRDILGPFLES</sequence>
<gene>
    <name evidence="4" type="ORF">SAMN04487977_101274</name>
</gene>
<name>A0A1H9AB38_9SPIR</name>
<keyword evidence="5" id="KW-1185">Reference proteome</keyword>
<dbReference type="Pfam" id="PF00156">
    <property type="entry name" value="Pribosyltran"/>
    <property type="match status" value="1"/>
</dbReference>
<feature type="domain" description="Phosphoribosyltransferase" evidence="3">
    <location>
        <begin position="17"/>
        <end position="134"/>
    </location>
</feature>
<proteinExistence type="predicted"/>
<dbReference type="Proteomes" id="UP000182360">
    <property type="component" value="Unassembled WGS sequence"/>
</dbReference>
<organism evidence="4 5">
    <name type="scientific">Treponema bryantii</name>
    <dbReference type="NCBI Taxonomy" id="163"/>
    <lineage>
        <taxon>Bacteria</taxon>
        <taxon>Pseudomonadati</taxon>
        <taxon>Spirochaetota</taxon>
        <taxon>Spirochaetia</taxon>
        <taxon>Spirochaetales</taxon>
        <taxon>Treponemataceae</taxon>
        <taxon>Treponema</taxon>
    </lineage>
</organism>
<evidence type="ECO:0000313" key="4">
    <source>
        <dbReference type="EMBL" id="SEP73966.1"/>
    </source>
</evidence>
<dbReference type="EMBL" id="FOFU01000001">
    <property type="protein sequence ID" value="SEP73966.1"/>
    <property type="molecule type" value="Genomic_DNA"/>
</dbReference>
<dbReference type="RefSeq" id="WP_074640187.1">
    <property type="nucleotide sequence ID" value="NZ_AP025286.1"/>
</dbReference>
<evidence type="ECO:0000259" key="3">
    <source>
        <dbReference type="Pfam" id="PF00156"/>
    </source>
</evidence>
<keyword evidence="2" id="KW-0808">Transferase</keyword>
<dbReference type="STRING" id="163.SAMN04487775_10467"/>
<dbReference type="OrthoDB" id="199120at2"/>
<evidence type="ECO:0000256" key="2">
    <source>
        <dbReference type="ARBA" id="ARBA00022679"/>
    </source>
</evidence>
<protein>
    <recommendedName>
        <fullName evidence="3">Phosphoribosyltransferase domain-containing protein</fullName>
    </recommendedName>
</protein>
<dbReference type="PANTHER" id="PTHR43363">
    <property type="entry name" value="HYPOXANTHINE PHOSPHORIBOSYLTRANSFERASE"/>
    <property type="match status" value="1"/>
</dbReference>
<dbReference type="PANTHER" id="PTHR43363:SF1">
    <property type="entry name" value="HYPOXANTHINE-GUANINE PHOSPHORIBOSYLTRANSFERASE"/>
    <property type="match status" value="1"/>
</dbReference>
<dbReference type="Gene3D" id="3.40.50.2020">
    <property type="match status" value="1"/>
</dbReference>
<keyword evidence="1" id="KW-0328">Glycosyltransferase</keyword>
<dbReference type="CDD" id="cd06223">
    <property type="entry name" value="PRTases_typeI"/>
    <property type="match status" value="1"/>
</dbReference>
<accession>A0A1H9AB38</accession>
<dbReference type="AlphaFoldDB" id="A0A1H9AB38"/>
<dbReference type="InterPro" id="IPR000836">
    <property type="entry name" value="PRTase_dom"/>
</dbReference>
<dbReference type="eggNOG" id="COG2236">
    <property type="taxonomic scope" value="Bacteria"/>
</dbReference>
<dbReference type="GO" id="GO:0016757">
    <property type="term" value="F:glycosyltransferase activity"/>
    <property type="evidence" value="ECO:0007669"/>
    <property type="project" value="UniProtKB-KW"/>
</dbReference>
<reference evidence="4 5" key="1">
    <citation type="submission" date="2016-10" db="EMBL/GenBank/DDBJ databases">
        <authorList>
            <person name="de Groot N.N."/>
        </authorList>
    </citation>
    <scope>NUCLEOTIDE SEQUENCE [LARGE SCALE GENOMIC DNA]</scope>
    <source>
        <strain evidence="4 5">B25</strain>
    </source>
</reference>
<dbReference type="SUPFAM" id="SSF53271">
    <property type="entry name" value="PRTase-like"/>
    <property type="match status" value="1"/>
</dbReference>